<dbReference type="Gene3D" id="1.10.3090.10">
    <property type="entry name" value="cca-adding enzyme, domain 2"/>
    <property type="match status" value="1"/>
</dbReference>
<dbReference type="PANTHER" id="PTHR46173:SF1">
    <property type="entry name" value="CCA TRNA NUCLEOTIDYLTRANSFERASE 1, MITOCHONDRIAL"/>
    <property type="match status" value="1"/>
</dbReference>
<comment type="cofactor">
    <cofactor evidence="1">
        <name>Mg(2+)</name>
        <dbReference type="ChEBI" id="CHEBI:18420"/>
    </cofactor>
</comment>
<evidence type="ECO:0000256" key="8">
    <source>
        <dbReference type="RuleBase" id="RU003953"/>
    </source>
</evidence>
<keyword evidence="13" id="KW-1185">Reference proteome</keyword>
<comment type="caution">
    <text evidence="12">The sequence shown here is derived from an EMBL/GenBank/DDBJ whole genome shotgun (WGS) entry which is preliminary data.</text>
</comment>
<dbReference type="InterPro" id="IPR006674">
    <property type="entry name" value="HD_domain"/>
</dbReference>
<evidence type="ECO:0000313" key="13">
    <source>
        <dbReference type="Proteomes" id="UP000266262"/>
    </source>
</evidence>
<keyword evidence="8" id="KW-0694">RNA-binding</keyword>
<organism evidence="12 13">
    <name type="scientific">Dialister pneumosintes</name>
    <dbReference type="NCBI Taxonomy" id="39950"/>
    <lineage>
        <taxon>Bacteria</taxon>
        <taxon>Bacillati</taxon>
        <taxon>Bacillota</taxon>
        <taxon>Negativicutes</taxon>
        <taxon>Veillonellales</taxon>
        <taxon>Veillonellaceae</taxon>
        <taxon>Dialister</taxon>
    </lineage>
</organism>
<comment type="similarity">
    <text evidence="8">Belongs to the tRNA nucleotidyltransferase/poly(A) polymerase family.</text>
</comment>
<proteinExistence type="inferred from homology"/>
<dbReference type="CDD" id="cd05398">
    <property type="entry name" value="NT_ClassII-CCAase"/>
    <property type="match status" value="1"/>
</dbReference>
<dbReference type="CDD" id="cd00077">
    <property type="entry name" value="HDc"/>
    <property type="match status" value="1"/>
</dbReference>
<feature type="domain" description="tRNA nucleotidyltransferase/poly(A) polymerase RNA and SrmB- binding" evidence="11">
    <location>
        <begin position="187"/>
        <end position="238"/>
    </location>
</feature>
<dbReference type="InterPro" id="IPR003607">
    <property type="entry name" value="HD/PDEase_dom"/>
</dbReference>
<evidence type="ECO:0000259" key="9">
    <source>
        <dbReference type="Pfam" id="PF01743"/>
    </source>
</evidence>
<dbReference type="SUPFAM" id="SSF81301">
    <property type="entry name" value="Nucleotidyltransferase"/>
    <property type="match status" value="1"/>
</dbReference>
<keyword evidence="3" id="KW-0819">tRNA processing</keyword>
<dbReference type="RefSeq" id="WP_083990013.1">
    <property type="nucleotide sequence ID" value="NZ_CP017037.1"/>
</dbReference>
<evidence type="ECO:0000256" key="1">
    <source>
        <dbReference type="ARBA" id="ARBA00001946"/>
    </source>
</evidence>
<keyword evidence="2 8" id="KW-0808">Transferase</keyword>
<feature type="domain" description="Poly A polymerase head" evidence="9">
    <location>
        <begin position="35"/>
        <end position="160"/>
    </location>
</feature>
<dbReference type="InterPro" id="IPR050264">
    <property type="entry name" value="Bact_CCA-adding_enz_type3_sf"/>
</dbReference>
<sequence>MVDRNVNISNTVKIDTIDTGARQIMYTLEYHGYPTYIVGGCVRDLLLGKTPHDWDITTKAKPQEVADIAIKSGWKVIQNVGNSFGVMIVSLAGQSYEVATFRSECYGEDSHRPSQVAYSEKLEDDVSRRDFTVNAMAIDKDGTLYDFFNGKEDLKNKTLRTVGSAISRFNEDALRLFRACRFLAQLGFTADQSLIAGISSALCRVSGLSLERVRIEVNKILVAPYASRGLDLLVRSGLGNNSCRVKENGKYIKIPILPELSHLVELPQMKQFHKYDVWNHTLVAVDAAPRNLITRWATLLHDVGKGLPGIREINGNRITDHGHDLKGSCIAKEILTRWRMPKQLIHHVTWIVKEHMRFHYFAHHKEANVKKWIRQMAQNKLFFSSKEMIEAIRELTDVCKADIVGCGYDTIDLIGHEQFGQYMISLAKRMPITTRELHYGADVPQILSPYVAEGMQRILQRVQNGQLKNEEVFIKEAAIRFRRRKEHA</sequence>
<feature type="domain" description="HD" evidence="10">
    <location>
        <begin position="292"/>
        <end position="362"/>
    </location>
</feature>
<dbReference type="SUPFAM" id="SSF81891">
    <property type="entry name" value="Poly A polymerase C-terminal region-like"/>
    <property type="match status" value="1"/>
</dbReference>
<name>A0ABX9MEY4_9FIRM</name>
<evidence type="ECO:0000256" key="7">
    <source>
        <dbReference type="ARBA" id="ARBA00022842"/>
    </source>
</evidence>
<dbReference type="InterPro" id="IPR032828">
    <property type="entry name" value="PolyA_RNA-bd"/>
</dbReference>
<keyword evidence="5" id="KW-0479">Metal-binding</keyword>
<keyword evidence="6" id="KW-0547">Nucleotide-binding</keyword>
<protein>
    <submittedName>
        <fullName evidence="12">CCA tRNA nucleotidyltransferase</fullName>
    </submittedName>
</protein>
<evidence type="ECO:0000256" key="3">
    <source>
        <dbReference type="ARBA" id="ARBA00022694"/>
    </source>
</evidence>
<dbReference type="Pfam" id="PF01966">
    <property type="entry name" value="HD"/>
    <property type="match status" value="1"/>
</dbReference>
<evidence type="ECO:0000313" key="12">
    <source>
        <dbReference type="EMBL" id="RID94858.1"/>
    </source>
</evidence>
<dbReference type="Proteomes" id="UP000266262">
    <property type="component" value="Unassembled WGS sequence"/>
</dbReference>
<dbReference type="Gene3D" id="3.30.460.10">
    <property type="entry name" value="Beta Polymerase, domain 2"/>
    <property type="match status" value="1"/>
</dbReference>
<evidence type="ECO:0000256" key="4">
    <source>
        <dbReference type="ARBA" id="ARBA00022695"/>
    </source>
</evidence>
<dbReference type="PANTHER" id="PTHR46173">
    <property type="entry name" value="CCA TRNA NUCLEOTIDYLTRANSFERASE 1, MITOCHONDRIAL"/>
    <property type="match status" value="1"/>
</dbReference>
<keyword evidence="7" id="KW-0460">Magnesium</keyword>
<dbReference type="Pfam" id="PF01743">
    <property type="entry name" value="PolyA_pol"/>
    <property type="match status" value="1"/>
</dbReference>
<gene>
    <name evidence="12" type="ORF">DX915_05095</name>
</gene>
<evidence type="ECO:0000256" key="6">
    <source>
        <dbReference type="ARBA" id="ARBA00022741"/>
    </source>
</evidence>
<evidence type="ECO:0000256" key="5">
    <source>
        <dbReference type="ARBA" id="ARBA00022723"/>
    </source>
</evidence>
<accession>A0ABX9MEY4</accession>
<evidence type="ECO:0000259" key="10">
    <source>
        <dbReference type="Pfam" id="PF01966"/>
    </source>
</evidence>
<reference evidence="12 13" key="1">
    <citation type="submission" date="2018-08" db="EMBL/GenBank/DDBJ databases">
        <title>Draft genome sequence of Dialister pneumosintes KCOM 1685.</title>
        <authorList>
            <person name="Kook J.-K."/>
            <person name="Park S.-N."/>
            <person name="Lim Y.K."/>
        </authorList>
    </citation>
    <scope>NUCLEOTIDE SEQUENCE [LARGE SCALE GENOMIC DNA]</scope>
    <source>
        <strain evidence="12 13">KCOM 1685</strain>
    </source>
</reference>
<dbReference type="InterPro" id="IPR002646">
    <property type="entry name" value="PolA_pol_head_dom"/>
</dbReference>
<evidence type="ECO:0000259" key="11">
    <source>
        <dbReference type="Pfam" id="PF12627"/>
    </source>
</evidence>
<dbReference type="InterPro" id="IPR043519">
    <property type="entry name" value="NT_sf"/>
</dbReference>
<evidence type="ECO:0000256" key="2">
    <source>
        <dbReference type="ARBA" id="ARBA00022679"/>
    </source>
</evidence>
<dbReference type="Pfam" id="PF12627">
    <property type="entry name" value="PolyA_pol_RNAbd"/>
    <property type="match status" value="1"/>
</dbReference>
<keyword evidence="4" id="KW-0548">Nucleotidyltransferase</keyword>
<dbReference type="EMBL" id="QWKU01000001">
    <property type="protein sequence ID" value="RID94858.1"/>
    <property type="molecule type" value="Genomic_DNA"/>
</dbReference>